<accession>L8JU99</accession>
<organism evidence="2 3">
    <name type="scientific">Fulvivirga imtechensis AK7</name>
    <dbReference type="NCBI Taxonomy" id="1237149"/>
    <lineage>
        <taxon>Bacteria</taxon>
        <taxon>Pseudomonadati</taxon>
        <taxon>Bacteroidota</taxon>
        <taxon>Cytophagia</taxon>
        <taxon>Cytophagales</taxon>
        <taxon>Fulvivirgaceae</taxon>
        <taxon>Fulvivirga</taxon>
    </lineage>
</organism>
<evidence type="ECO:0000313" key="2">
    <source>
        <dbReference type="EMBL" id="ELR72586.1"/>
    </source>
</evidence>
<protein>
    <submittedName>
        <fullName evidence="2">Uncharacterized protein</fullName>
    </submittedName>
</protein>
<name>L8JU99_9BACT</name>
<keyword evidence="1" id="KW-0175">Coiled coil</keyword>
<dbReference type="Proteomes" id="UP000011135">
    <property type="component" value="Unassembled WGS sequence"/>
</dbReference>
<dbReference type="OrthoDB" id="10008556at2"/>
<sequence>MIQERQKREANKLFKELESKSANKKVELDKIKDKGEDTISAFMDMKEVPESFNDPVLNSGYHKLSLCNKKIDRLRSWSTQMILENKMSGIDYLRDLENAKLKIEEELGNINGN</sequence>
<evidence type="ECO:0000313" key="3">
    <source>
        <dbReference type="Proteomes" id="UP000011135"/>
    </source>
</evidence>
<reference evidence="2 3" key="1">
    <citation type="submission" date="2012-12" db="EMBL/GenBank/DDBJ databases">
        <title>Genome assembly of Fulvivirga imtechensis AK7.</title>
        <authorList>
            <person name="Nupur N."/>
            <person name="Khatri I."/>
            <person name="Kumar R."/>
            <person name="Subramanian S."/>
            <person name="Pinnaka A."/>
        </authorList>
    </citation>
    <scope>NUCLEOTIDE SEQUENCE [LARGE SCALE GENOMIC DNA]</scope>
    <source>
        <strain evidence="2 3">AK7</strain>
    </source>
</reference>
<dbReference type="STRING" id="1237149.C900_00965"/>
<proteinExistence type="predicted"/>
<comment type="caution">
    <text evidence="2">The sequence shown here is derived from an EMBL/GenBank/DDBJ whole genome shotgun (WGS) entry which is preliminary data.</text>
</comment>
<dbReference type="AlphaFoldDB" id="L8JU99"/>
<evidence type="ECO:0000256" key="1">
    <source>
        <dbReference type="SAM" id="Coils"/>
    </source>
</evidence>
<dbReference type="RefSeq" id="WP_009578636.1">
    <property type="nucleotide sequence ID" value="NZ_AMZN01000015.1"/>
</dbReference>
<keyword evidence="3" id="KW-1185">Reference proteome</keyword>
<dbReference type="EMBL" id="AMZN01000015">
    <property type="protein sequence ID" value="ELR72586.1"/>
    <property type="molecule type" value="Genomic_DNA"/>
</dbReference>
<feature type="coiled-coil region" evidence="1">
    <location>
        <begin position="3"/>
        <end position="34"/>
    </location>
</feature>
<gene>
    <name evidence="2" type="ORF">C900_00965</name>
</gene>